<feature type="non-terminal residue" evidence="3">
    <location>
        <position position="1"/>
    </location>
</feature>
<dbReference type="Pfam" id="PF00008">
    <property type="entry name" value="EGF"/>
    <property type="match status" value="1"/>
</dbReference>
<dbReference type="Proteomes" id="UP000681967">
    <property type="component" value="Unassembled WGS sequence"/>
</dbReference>
<dbReference type="EMBL" id="CAJOBH010062219">
    <property type="protein sequence ID" value="CAF4430534.1"/>
    <property type="molecule type" value="Genomic_DNA"/>
</dbReference>
<keyword evidence="1" id="KW-0245">EGF-like domain</keyword>
<gene>
    <name evidence="3" type="ORF">BYL167_LOCUS32878</name>
    <name evidence="4" type="ORF">SMN809_LOCUS37238</name>
</gene>
<accession>A0A8S2W996</accession>
<comment type="caution">
    <text evidence="3">The sequence shown here is derived from an EMBL/GenBank/DDBJ whole genome shotgun (WGS) entry which is preliminary data.</text>
</comment>
<sequence length="43" mass="4607">MGFNGTDCELDERLCKPHKCLNNGSCSDNTSVADCKCAPGWEG</sequence>
<evidence type="ECO:0000259" key="2">
    <source>
        <dbReference type="PROSITE" id="PS50026"/>
    </source>
</evidence>
<dbReference type="Gene3D" id="2.10.25.10">
    <property type="entry name" value="Laminin"/>
    <property type="match status" value="1"/>
</dbReference>
<evidence type="ECO:0000313" key="5">
    <source>
        <dbReference type="Proteomes" id="UP000681967"/>
    </source>
</evidence>
<dbReference type="InterPro" id="IPR000742">
    <property type="entry name" value="EGF"/>
</dbReference>
<reference evidence="3" key="1">
    <citation type="submission" date="2021-02" db="EMBL/GenBank/DDBJ databases">
        <authorList>
            <person name="Nowell W R."/>
        </authorList>
    </citation>
    <scope>NUCLEOTIDE SEQUENCE</scope>
</reference>
<comment type="caution">
    <text evidence="1">Lacks conserved residue(s) required for the propagation of feature annotation.</text>
</comment>
<dbReference type="EMBL" id="CAJOBI010094077">
    <property type="protein sequence ID" value="CAF4556137.1"/>
    <property type="molecule type" value="Genomic_DNA"/>
</dbReference>
<name>A0A8S2W996_9BILA</name>
<dbReference type="Proteomes" id="UP000676336">
    <property type="component" value="Unassembled WGS sequence"/>
</dbReference>
<proteinExistence type="predicted"/>
<feature type="domain" description="EGF-like" evidence="2">
    <location>
        <begin position="11"/>
        <end position="43"/>
    </location>
</feature>
<evidence type="ECO:0000256" key="1">
    <source>
        <dbReference type="PROSITE-ProRule" id="PRU00076"/>
    </source>
</evidence>
<dbReference type="PROSITE" id="PS50026">
    <property type="entry name" value="EGF_3"/>
    <property type="match status" value="1"/>
</dbReference>
<protein>
    <recommendedName>
        <fullName evidence="2">EGF-like domain-containing protein</fullName>
    </recommendedName>
</protein>
<dbReference type="SUPFAM" id="SSF57196">
    <property type="entry name" value="EGF/Laminin"/>
    <property type="match status" value="1"/>
</dbReference>
<evidence type="ECO:0000313" key="4">
    <source>
        <dbReference type="EMBL" id="CAF4556137.1"/>
    </source>
</evidence>
<organism evidence="3 5">
    <name type="scientific">Rotaria magnacalcarata</name>
    <dbReference type="NCBI Taxonomy" id="392030"/>
    <lineage>
        <taxon>Eukaryota</taxon>
        <taxon>Metazoa</taxon>
        <taxon>Spiralia</taxon>
        <taxon>Gnathifera</taxon>
        <taxon>Rotifera</taxon>
        <taxon>Eurotatoria</taxon>
        <taxon>Bdelloidea</taxon>
        <taxon>Philodinida</taxon>
        <taxon>Philodinidae</taxon>
        <taxon>Rotaria</taxon>
    </lineage>
</organism>
<dbReference type="AlphaFoldDB" id="A0A8S2W996"/>
<evidence type="ECO:0000313" key="3">
    <source>
        <dbReference type="EMBL" id="CAF4430534.1"/>
    </source>
</evidence>